<dbReference type="PANTHER" id="PTHR32329">
    <property type="entry name" value="BIFUNCTIONAL PROTEIN [INCLUDES 2-HYDROXYACYL-COA DEHYDRATASE (N-TER) AND ITS ACTIVATOR DOMAIN (C_TERM)-RELATED"/>
    <property type="match status" value="1"/>
</dbReference>
<reference evidence="6 7" key="1">
    <citation type="submission" date="2016-05" db="EMBL/GenBank/DDBJ databases">
        <title>Microbial solvent formation.</title>
        <authorList>
            <person name="Poehlein A."/>
            <person name="Montoya Solano J.D."/>
            <person name="Flitsch S."/>
            <person name="Krabben P."/>
            <person name="Duerre P."/>
            <person name="Daniel R."/>
        </authorList>
    </citation>
    <scope>NUCLEOTIDE SEQUENCE [LARGE SCALE GENOMIC DNA]</scope>
    <source>
        <strain evidence="6 7">L1-8</strain>
    </source>
</reference>
<proteinExistence type="predicted"/>
<dbReference type="InterPro" id="IPR008275">
    <property type="entry name" value="CoA_E_activase_dom"/>
</dbReference>
<dbReference type="NCBIfam" id="TIGR00241">
    <property type="entry name" value="CoA_E_activ"/>
    <property type="match status" value="1"/>
</dbReference>
<dbReference type="EC" id="3.-.-.-" evidence="6"/>
<evidence type="ECO:0000259" key="5">
    <source>
        <dbReference type="Pfam" id="PF01869"/>
    </source>
</evidence>
<evidence type="ECO:0000256" key="1">
    <source>
        <dbReference type="ARBA" id="ARBA00001966"/>
    </source>
</evidence>
<comment type="caution">
    <text evidence="6">The sequence shown here is derived from an EMBL/GenBank/DDBJ whole genome shotgun (WGS) entry which is preliminary data.</text>
</comment>
<dbReference type="Gene3D" id="3.30.420.40">
    <property type="match status" value="2"/>
</dbReference>
<gene>
    <name evidence="6" type="primary">fldI_1</name>
    <name evidence="6" type="ORF">CLOSAC_12800</name>
</gene>
<dbReference type="GO" id="GO:0016787">
    <property type="term" value="F:hydrolase activity"/>
    <property type="evidence" value="ECO:0007669"/>
    <property type="project" value="UniProtKB-KW"/>
</dbReference>
<dbReference type="InterPro" id="IPR043129">
    <property type="entry name" value="ATPase_NBD"/>
</dbReference>
<keyword evidence="4" id="KW-0411">Iron-sulfur</keyword>
<evidence type="ECO:0000256" key="2">
    <source>
        <dbReference type="ARBA" id="ARBA00022723"/>
    </source>
</evidence>
<dbReference type="AlphaFoldDB" id="A0A1S8ND51"/>
<protein>
    <submittedName>
        <fullName evidence="6">R-phenyllactate dehydratase activator</fullName>
        <ecNumber evidence="6">3.-.-.-</ecNumber>
    </submittedName>
</protein>
<dbReference type="CDD" id="cd24036">
    <property type="entry name" value="ASKHA_NBD_BcrAD_BadFG_HgdC_HadI"/>
    <property type="match status" value="1"/>
</dbReference>
<name>A0A1S8ND51_CLOSA</name>
<dbReference type="Pfam" id="PF01869">
    <property type="entry name" value="BcrAD_BadFG"/>
    <property type="match status" value="1"/>
</dbReference>
<evidence type="ECO:0000256" key="4">
    <source>
        <dbReference type="ARBA" id="ARBA00023014"/>
    </source>
</evidence>
<dbReference type="RefSeq" id="WP_077864672.1">
    <property type="nucleotide sequence ID" value="NZ_LZYZ01000002.1"/>
</dbReference>
<dbReference type="Proteomes" id="UP000191154">
    <property type="component" value="Unassembled WGS sequence"/>
</dbReference>
<dbReference type="GO" id="GO:0051536">
    <property type="term" value="F:iron-sulfur cluster binding"/>
    <property type="evidence" value="ECO:0007669"/>
    <property type="project" value="UniProtKB-KW"/>
</dbReference>
<keyword evidence="3" id="KW-0408">Iron</keyword>
<feature type="domain" description="ATPase BadF/BadG/BcrA/BcrD type" evidence="5">
    <location>
        <begin position="6"/>
        <end position="247"/>
    </location>
</feature>
<accession>A0A1S8ND51</accession>
<keyword evidence="6" id="KW-0378">Hydrolase</keyword>
<dbReference type="EMBL" id="LZYZ01000002">
    <property type="protein sequence ID" value="OOM14407.1"/>
    <property type="molecule type" value="Genomic_DNA"/>
</dbReference>
<dbReference type="InterPro" id="IPR002731">
    <property type="entry name" value="ATPase_BadF"/>
</dbReference>
<dbReference type="STRING" id="169679.CSACC_18360"/>
<dbReference type="GO" id="GO:0046872">
    <property type="term" value="F:metal ion binding"/>
    <property type="evidence" value="ECO:0007669"/>
    <property type="project" value="UniProtKB-KW"/>
</dbReference>
<evidence type="ECO:0000313" key="7">
    <source>
        <dbReference type="Proteomes" id="UP000191154"/>
    </source>
</evidence>
<evidence type="ECO:0000313" key="6">
    <source>
        <dbReference type="EMBL" id="OOM14407.1"/>
    </source>
</evidence>
<evidence type="ECO:0000256" key="3">
    <source>
        <dbReference type="ARBA" id="ARBA00023004"/>
    </source>
</evidence>
<comment type="cofactor">
    <cofactor evidence="1">
        <name>[4Fe-4S] cluster</name>
        <dbReference type="ChEBI" id="CHEBI:49883"/>
    </cofactor>
</comment>
<keyword evidence="2" id="KW-0479">Metal-binding</keyword>
<dbReference type="SUPFAM" id="SSF53067">
    <property type="entry name" value="Actin-like ATPase domain"/>
    <property type="match status" value="1"/>
</dbReference>
<sequence>MSKYTLGIDSGSTTTKGVLFDGKNIVKTMIVKTSAKPKESIYKIYNELYSDYVEYTIATGYGRNLLKEANKTVTEITCHAQGAAFLNPTIRGVIDIGGQDSKVILLDNSLNVIDFLMNDKCAAGTGRFVDVMMRTLEEDISNIDDFVKGRNPVTISSMCTVFAESEIISLLAKDVHRGDIALGIIHSICKRTANFAQRLSLQGEMFFSGGLVLSEVFRANLEVYLNRKVITNDLCQFAGAIGAATIAYRKIKAHERK</sequence>
<dbReference type="InterPro" id="IPR051805">
    <property type="entry name" value="Dehydratase_Activator_Redct"/>
</dbReference>
<dbReference type="PANTHER" id="PTHR32329:SF2">
    <property type="entry name" value="BIFUNCTIONAL PROTEIN [INCLUDES 2-HYDROXYACYL-COA DEHYDRATASE (N-TER) AND ITS ACTIVATOR DOMAIN (C_TERM)"/>
    <property type="match status" value="1"/>
</dbReference>
<organism evidence="6 7">
    <name type="scientific">Clostridium saccharobutylicum</name>
    <dbReference type="NCBI Taxonomy" id="169679"/>
    <lineage>
        <taxon>Bacteria</taxon>
        <taxon>Bacillati</taxon>
        <taxon>Bacillota</taxon>
        <taxon>Clostridia</taxon>
        <taxon>Eubacteriales</taxon>
        <taxon>Clostridiaceae</taxon>
        <taxon>Clostridium</taxon>
    </lineage>
</organism>